<reference evidence="9" key="1">
    <citation type="journal article" date="2020" name="Stud. Mycol.">
        <title>101 Dothideomycetes genomes: a test case for predicting lifestyles and emergence of pathogens.</title>
        <authorList>
            <person name="Haridas S."/>
            <person name="Albert R."/>
            <person name="Binder M."/>
            <person name="Bloem J."/>
            <person name="Labutti K."/>
            <person name="Salamov A."/>
            <person name="Andreopoulos B."/>
            <person name="Baker S."/>
            <person name="Barry K."/>
            <person name="Bills G."/>
            <person name="Bluhm B."/>
            <person name="Cannon C."/>
            <person name="Castanera R."/>
            <person name="Culley D."/>
            <person name="Daum C."/>
            <person name="Ezra D."/>
            <person name="Gonzalez J."/>
            <person name="Henrissat B."/>
            <person name="Kuo A."/>
            <person name="Liang C."/>
            <person name="Lipzen A."/>
            <person name="Lutzoni F."/>
            <person name="Magnuson J."/>
            <person name="Mondo S."/>
            <person name="Nolan M."/>
            <person name="Ohm R."/>
            <person name="Pangilinan J."/>
            <person name="Park H.-J."/>
            <person name="Ramirez L."/>
            <person name="Alfaro M."/>
            <person name="Sun H."/>
            <person name="Tritt A."/>
            <person name="Yoshinaga Y."/>
            <person name="Zwiers L.-H."/>
            <person name="Turgeon B."/>
            <person name="Goodwin S."/>
            <person name="Spatafora J."/>
            <person name="Crous P."/>
            <person name="Grigoriev I."/>
        </authorList>
    </citation>
    <scope>NUCLEOTIDE SEQUENCE</scope>
    <source>
        <strain evidence="9">CBS 121739</strain>
    </source>
</reference>
<organism evidence="9 10">
    <name type="scientific">Pseudovirgaria hyperparasitica</name>
    <dbReference type="NCBI Taxonomy" id="470096"/>
    <lineage>
        <taxon>Eukaryota</taxon>
        <taxon>Fungi</taxon>
        <taxon>Dikarya</taxon>
        <taxon>Ascomycota</taxon>
        <taxon>Pezizomycotina</taxon>
        <taxon>Dothideomycetes</taxon>
        <taxon>Dothideomycetes incertae sedis</taxon>
        <taxon>Acrospermales</taxon>
        <taxon>Acrospermaceae</taxon>
        <taxon>Pseudovirgaria</taxon>
    </lineage>
</organism>
<name>A0A6A6W530_9PEZI</name>
<evidence type="ECO:0000256" key="6">
    <source>
        <dbReference type="ARBA" id="ARBA00023242"/>
    </source>
</evidence>
<dbReference type="GO" id="GO:0003676">
    <property type="term" value="F:nucleic acid binding"/>
    <property type="evidence" value="ECO:0007669"/>
    <property type="project" value="InterPro"/>
</dbReference>
<feature type="region of interest" description="Disordered" evidence="7">
    <location>
        <begin position="54"/>
        <end position="78"/>
    </location>
</feature>
<evidence type="ECO:0000256" key="3">
    <source>
        <dbReference type="ARBA" id="ARBA00022722"/>
    </source>
</evidence>
<dbReference type="InterPro" id="IPR013520">
    <property type="entry name" value="Ribonucl_H"/>
</dbReference>
<dbReference type="FunFam" id="3.30.420.10:FF:000019">
    <property type="entry name" value="RNA exonuclease NEF-sp"/>
    <property type="match status" value="1"/>
</dbReference>
<feature type="domain" description="Exonuclease" evidence="8">
    <location>
        <begin position="217"/>
        <end position="379"/>
    </location>
</feature>
<protein>
    <recommendedName>
        <fullName evidence="8">Exonuclease domain-containing protein</fullName>
    </recommendedName>
</protein>
<keyword evidence="10" id="KW-1185">Reference proteome</keyword>
<proteinExistence type="inferred from homology"/>
<dbReference type="GO" id="GO:0005634">
    <property type="term" value="C:nucleus"/>
    <property type="evidence" value="ECO:0007669"/>
    <property type="project" value="UniProtKB-SubCell"/>
</dbReference>
<dbReference type="GeneID" id="54483008"/>
<dbReference type="SUPFAM" id="SSF53098">
    <property type="entry name" value="Ribonuclease H-like"/>
    <property type="match status" value="1"/>
</dbReference>
<keyword evidence="6" id="KW-0539">Nucleus</keyword>
<dbReference type="GO" id="GO:0004527">
    <property type="term" value="F:exonuclease activity"/>
    <property type="evidence" value="ECO:0007669"/>
    <property type="project" value="UniProtKB-KW"/>
</dbReference>
<gene>
    <name evidence="9" type="ORF">EJ05DRAFT_440891</name>
</gene>
<evidence type="ECO:0000259" key="8">
    <source>
        <dbReference type="SMART" id="SM00479"/>
    </source>
</evidence>
<dbReference type="Gene3D" id="3.30.420.10">
    <property type="entry name" value="Ribonuclease H-like superfamily/Ribonuclease H"/>
    <property type="match status" value="1"/>
</dbReference>
<dbReference type="RefSeq" id="XP_033599118.1">
    <property type="nucleotide sequence ID" value="XM_033741954.1"/>
</dbReference>
<evidence type="ECO:0000256" key="1">
    <source>
        <dbReference type="ARBA" id="ARBA00004123"/>
    </source>
</evidence>
<keyword evidence="3" id="KW-0540">Nuclease</keyword>
<dbReference type="InterPro" id="IPR012337">
    <property type="entry name" value="RNaseH-like_sf"/>
</dbReference>
<evidence type="ECO:0000256" key="2">
    <source>
        <dbReference type="ARBA" id="ARBA00006357"/>
    </source>
</evidence>
<dbReference type="CDD" id="cd06145">
    <property type="entry name" value="REX1_like"/>
    <property type="match status" value="1"/>
</dbReference>
<comment type="similarity">
    <text evidence="2">Belongs to the REXO1/REXO3 family.</text>
</comment>
<keyword evidence="4" id="KW-0378">Hydrolase</keyword>
<feature type="compositionally biased region" description="Polar residues" evidence="7">
    <location>
        <begin position="66"/>
        <end position="78"/>
    </location>
</feature>
<sequence>MVKISDLQSLALYLIADGNAPQWIAVRHRNSVRRVVILAVPGLELGMLKGSINGSSANPDIKESTVGATSTETEQTPSKPLADCFAHAWPVRNPGDDKFNRIHSSLQAMLTVPLPKSKEDKKNLKGPKTPRESLQWENKRTSITEFLTSVNDLQENDYVIHPAYLPSEEAKESAMSDRRRMGRGPDDGWVDTHITRIEDGNVCDSEIQQGSITAGRTIFALDCEMCMTSDSKFELTRISIVGWDGSVVMDELVKPTNPITDYVTPYSGMTKELLDPVTTTLADIQARLLELLTPHSILIGHSLNSDLEALKLTHPFIIDTSIIYAHPRGPPLKSSLKWLTQKYLSREIQLGHGASGHDSIEDARACLDLVKQKCEKGPKWGTSEASGESIFKRLSRTPRPGVIDSTGEPLMRKGAVVDWGDARRGAGANADLCIPCANDAEVVEGVQKVLKGDADAGPALREGVDLVWARFRELEAVRGCETSPSDVPLPPTQAALSAAISSTVNNIAALYARLPPCTALIVYSGAGDCREVYRLQAKHKQYKHEYATKKWDELSVKWDDSDEQALRQACKKAREGVGLVSVK</sequence>
<dbReference type="Proteomes" id="UP000799437">
    <property type="component" value="Unassembled WGS sequence"/>
</dbReference>
<dbReference type="OrthoDB" id="206335at2759"/>
<dbReference type="PANTHER" id="PTHR12801">
    <property type="entry name" value="RNA EXONUCLEASE REXO1 / RECO3 FAMILY MEMBER-RELATED"/>
    <property type="match status" value="1"/>
</dbReference>
<dbReference type="EMBL" id="ML996575">
    <property type="protein sequence ID" value="KAF2756667.1"/>
    <property type="molecule type" value="Genomic_DNA"/>
</dbReference>
<dbReference type="AlphaFoldDB" id="A0A6A6W530"/>
<comment type="subcellular location">
    <subcellularLocation>
        <location evidence="1">Nucleus</location>
    </subcellularLocation>
</comment>
<evidence type="ECO:0000313" key="9">
    <source>
        <dbReference type="EMBL" id="KAF2756667.1"/>
    </source>
</evidence>
<evidence type="ECO:0000256" key="5">
    <source>
        <dbReference type="ARBA" id="ARBA00022839"/>
    </source>
</evidence>
<evidence type="ECO:0000256" key="4">
    <source>
        <dbReference type="ARBA" id="ARBA00022801"/>
    </source>
</evidence>
<dbReference type="InterPro" id="IPR036397">
    <property type="entry name" value="RNaseH_sf"/>
</dbReference>
<evidence type="ECO:0000256" key="7">
    <source>
        <dbReference type="SAM" id="MobiDB-lite"/>
    </source>
</evidence>
<keyword evidence="5" id="KW-0269">Exonuclease</keyword>
<dbReference type="Pfam" id="PF00929">
    <property type="entry name" value="RNase_T"/>
    <property type="match status" value="1"/>
</dbReference>
<dbReference type="PANTHER" id="PTHR12801:SF115">
    <property type="entry name" value="FI18136P1-RELATED"/>
    <property type="match status" value="1"/>
</dbReference>
<dbReference type="InterPro" id="IPR034922">
    <property type="entry name" value="REX1-like_exo"/>
</dbReference>
<dbReference type="InterPro" id="IPR047021">
    <property type="entry name" value="REXO1/3/4-like"/>
</dbReference>
<dbReference type="SMART" id="SM00479">
    <property type="entry name" value="EXOIII"/>
    <property type="match status" value="1"/>
</dbReference>
<evidence type="ECO:0000313" key="10">
    <source>
        <dbReference type="Proteomes" id="UP000799437"/>
    </source>
</evidence>
<accession>A0A6A6W530</accession>